<dbReference type="PANTHER" id="PTHR43317:SF1">
    <property type="entry name" value="THERMOSPERMINE SYNTHASE ACAULIS5"/>
    <property type="match status" value="1"/>
</dbReference>
<accession>A0A5C6VN26</accession>
<dbReference type="Proteomes" id="UP000321776">
    <property type="component" value="Unassembled WGS sequence"/>
</dbReference>
<dbReference type="Pfam" id="PF01564">
    <property type="entry name" value="Spermine_synth"/>
    <property type="match status" value="1"/>
</dbReference>
<reference evidence="6 7" key="1">
    <citation type="journal article" date="2018" name="Int. J. Syst. Evol. Microbiol.">
        <title>Paraburkholderia azotifigens sp. nov., a nitrogen-fixing bacterium isolated from paddy soil.</title>
        <authorList>
            <person name="Choi G.M."/>
            <person name="Im W.T."/>
        </authorList>
    </citation>
    <scope>NUCLEOTIDE SEQUENCE [LARGE SCALE GENOMIC DNA]</scope>
    <source>
        <strain evidence="6 7">NF 2-5-3</strain>
    </source>
</reference>
<dbReference type="AlphaFoldDB" id="A0A5C6VN26"/>
<feature type="active site" description="Proton acceptor" evidence="4">
    <location>
        <position position="102"/>
    </location>
</feature>
<evidence type="ECO:0000256" key="1">
    <source>
        <dbReference type="ARBA" id="ARBA00007867"/>
    </source>
</evidence>
<evidence type="ECO:0000256" key="3">
    <source>
        <dbReference type="ARBA" id="ARBA00023115"/>
    </source>
</evidence>
<organism evidence="6 7">
    <name type="scientific">Paraburkholderia azotifigens</name>
    <dbReference type="NCBI Taxonomy" id="2057004"/>
    <lineage>
        <taxon>Bacteria</taxon>
        <taxon>Pseudomonadati</taxon>
        <taxon>Pseudomonadota</taxon>
        <taxon>Betaproteobacteria</taxon>
        <taxon>Burkholderiales</taxon>
        <taxon>Burkholderiaceae</taxon>
        <taxon>Paraburkholderia</taxon>
    </lineage>
</organism>
<dbReference type="Gene3D" id="3.40.50.150">
    <property type="entry name" value="Vaccinia Virus protein VP39"/>
    <property type="match status" value="1"/>
</dbReference>
<dbReference type="InterPro" id="IPR029063">
    <property type="entry name" value="SAM-dependent_MTases_sf"/>
</dbReference>
<dbReference type="PROSITE" id="PS51006">
    <property type="entry name" value="PABS_2"/>
    <property type="match status" value="1"/>
</dbReference>
<dbReference type="InterPro" id="IPR030374">
    <property type="entry name" value="PABS"/>
</dbReference>
<dbReference type="CDD" id="cd02440">
    <property type="entry name" value="AdoMet_MTases"/>
    <property type="match status" value="1"/>
</dbReference>
<dbReference type="EMBL" id="VOQS01000003">
    <property type="protein sequence ID" value="TXC84915.1"/>
    <property type="molecule type" value="Genomic_DNA"/>
</dbReference>
<dbReference type="SUPFAM" id="SSF53335">
    <property type="entry name" value="S-adenosyl-L-methionine-dependent methyltransferases"/>
    <property type="match status" value="1"/>
</dbReference>
<dbReference type="GO" id="GO:0016740">
    <property type="term" value="F:transferase activity"/>
    <property type="evidence" value="ECO:0007669"/>
    <property type="project" value="UniProtKB-UniRule"/>
</dbReference>
<feature type="domain" description="PABS" evidence="5">
    <location>
        <begin position="1"/>
        <end position="183"/>
    </location>
</feature>
<comment type="caution">
    <text evidence="6">The sequence shown here is derived from an EMBL/GenBank/DDBJ whole genome shotgun (WGS) entry which is preliminary data.</text>
</comment>
<evidence type="ECO:0000259" key="5">
    <source>
        <dbReference type="PROSITE" id="PS51006"/>
    </source>
</evidence>
<protein>
    <submittedName>
        <fullName evidence="6">Spermidine synthase</fullName>
    </submittedName>
</protein>
<comment type="similarity">
    <text evidence="1">Belongs to the spermidine/spermine synthase family.</text>
</comment>
<keyword evidence="2 4" id="KW-0808">Transferase</keyword>
<keyword evidence="3 4" id="KW-0620">Polyamine biosynthesis</keyword>
<dbReference type="GO" id="GO:0006596">
    <property type="term" value="P:polyamine biosynthetic process"/>
    <property type="evidence" value="ECO:0007669"/>
    <property type="project" value="UniProtKB-UniRule"/>
</dbReference>
<proteinExistence type="inferred from homology"/>
<evidence type="ECO:0000313" key="7">
    <source>
        <dbReference type="Proteomes" id="UP000321776"/>
    </source>
</evidence>
<dbReference type="PANTHER" id="PTHR43317">
    <property type="entry name" value="THERMOSPERMINE SYNTHASE ACAULIS5"/>
    <property type="match status" value="1"/>
</dbReference>
<evidence type="ECO:0000256" key="4">
    <source>
        <dbReference type="PROSITE-ProRule" id="PRU00354"/>
    </source>
</evidence>
<sequence>MFAHDPYALALGYTRTMMGFVLFQPLPRRISIIGLGGGSLPKYCYRYLPDAAITVVEINPEVVALRSRFQIPPNDERFEVICADGAHYVTSSEHRPDVLLVDGFNADGMAPELCSRAFYTACRRQLADSGLLVANLMISDPGFRRSLRSVRDAFNDAVVLAPAEDSLDNVIAFAWKGRTAGLSRDESLVRARVLETVHPLNLQETAIRIEYGKSLDWDERAANAGT</sequence>
<gene>
    <name evidence="6" type="ORF">FRZ40_27575</name>
</gene>
<name>A0A5C6VN26_9BURK</name>
<evidence type="ECO:0000313" key="6">
    <source>
        <dbReference type="EMBL" id="TXC84915.1"/>
    </source>
</evidence>
<evidence type="ECO:0000256" key="2">
    <source>
        <dbReference type="ARBA" id="ARBA00022679"/>
    </source>
</evidence>